<comment type="caution">
    <text evidence="1">The sequence shown here is derived from an EMBL/GenBank/DDBJ whole genome shotgun (WGS) entry which is preliminary data.</text>
</comment>
<dbReference type="InterPro" id="IPR012349">
    <property type="entry name" value="Split_barrel_FMN-bd"/>
</dbReference>
<gene>
    <name evidence="1" type="ORF">JJB09_21170</name>
</gene>
<accession>A0A937CQI6</accession>
<protein>
    <submittedName>
        <fullName evidence="1">Pyridoxamine 5'-phosphate oxidase family protein</fullName>
    </submittedName>
</protein>
<dbReference type="EMBL" id="JAEQNC010000014">
    <property type="protein sequence ID" value="MBL0374529.1"/>
    <property type="molecule type" value="Genomic_DNA"/>
</dbReference>
<dbReference type="SUPFAM" id="SSF50475">
    <property type="entry name" value="FMN-binding split barrel"/>
    <property type="match status" value="1"/>
</dbReference>
<dbReference type="RefSeq" id="WP_201663081.1">
    <property type="nucleotide sequence ID" value="NZ_JAEQNC010000014.1"/>
</dbReference>
<dbReference type="Gene3D" id="2.30.110.10">
    <property type="entry name" value="Electron Transport, Fmn-binding Protein, Chain A"/>
    <property type="match status" value="1"/>
</dbReference>
<evidence type="ECO:0000313" key="1">
    <source>
        <dbReference type="EMBL" id="MBL0374529.1"/>
    </source>
</evidence>
<sequence length="156" mass="16980">MQLDEGLKQFLKKPLMIIVGTAGAECRPAIARAVGVFLPSEGGHIDITISSWQWPETIANIHDTGRLAATFVCPSDYVTYQMKGKAWLRSPDADDYRRSDHFIDAIRAELIDLGVPGMIAAPWLTNRDAMVATLAVSEIYVQTPGPNAGRTAGRPS</sequence>
<dbReference type="Proteomes" id="UP000633219">
    <property type="component" value="Unassembled WGS sequence"/>
</dbReference>
<dbReference type="AlphaFoldDB" id="A0A937CQI6"/>
<proteinExistence type="predicted"/>
<reference evidence="1" key="1">
    <citation type="submission" date="2021-01" db="EMBL/GenBank/DDBJ databases">
        <title>Rhizobium sp. strain KVB221 16S ribosomal RNA gene Genome sequencing and assembly.</title>
        <authorList>
            <person name="Kang M."/>
        </authorList>
    </citation>
    <scope>NUCLEOTIDE SEQUENCE</scope>
    <source>
        <strain evidence="1">KVB221</strain>
    </source>
</reference>
<evidence type="ECO:0000313" key="2">
    <source>
        <dbReference type="Proteomes" id="UP000633219"/>
    </source>
</evidence>
<name>A0A937CQI6_9HYPH</name>
<keyword evidence="2" id="KW-1185">Reference proteome</keyword>
<organism evidence="1 2">
    <name type="scientific">Rhizobium setariae</name>
    <dbReference type="NCBI Taxonomy" id="2801340"/>
    <lineage>
        <taxon>Bacteria</taxon>
        <taxon>Pseudomonadati</taxon>
        <taxon>Pseudomonadota</taxon>
        <taxon>Alphaproteobacteria</taxon>
        <taxon>Hyphomicrobiales</taxon>
        <taxon>Rhizobiaceae</taxon>
        <taxon>Rhizobium/Agrobacterium group</taxon>
        <taxon>Rhizobium</taxon>
    </lineage>
</organism>